<evidence type="ECO:0000313" key="2">
    <source>
        <dbReference type="EMBL" id="GFO42320.1"/>
    </source>
</evidence>
<keyword evidence="3" id="KW-1185">Reference proteome</keyword>
<gene>
    <name evidence="2" type="ORF">PoB_006882500</name>
</gene>
<name>A0AAV4DE60_9GAST</name>
<evidence type="ECO:0000313" key="3">
    <source>
        <dbReference type="Proteomes" id="UP000735302"/>
    </source>
</evidence>
<evidence type="ECO:0000256" key="1">
    <source>
        <dbReference type="SAM" id="MobiDB-lite"/>
    </source>
</evidence>
<dbReference type="AlphaFoldDB" id="A0AAV4DE60"/>
<accession>A0AAV4DE60</accession>
<proteinExistence type="predicted"/>
<dbReference type="Proteomes" id="UP000735302">
    <property type="component" value="Unassembled WGS sequence"/>
</dbReference>
<protein>
    <submittedName>
        <fullName evidence="2">Uncharacterized protein</fullName>
    </submittedName>
</protein>
<organism evidence="2 3">
    <name type="scientific">Plakobranchus ocellatus</name>
    <dbReference type="NCBI Taxonomy" id="259542"/>
    <lineage>
        <taxon>Eukaryota</taxon>
        <taxon>Metazoa</taxon>
        <taxon>Spiralia</taxon>
        <taxon>Lophotrochozoa</taxon>
        <taxon>Mollusca</taxon>
        <taxon>Gastropoda</taxon>
        <taxon>Heterobranchia</taxon>
        <taxon>Euthyneura</taxon>
        <taxon>Panpulmonata</taxon>
        <taxon>Sacoglossa</taxon>
        <taxon>Placobranchoidea</taxon>
        <taxon>Plakobranchidae</taxon>
        <taxon>Plakobranchus</taxon>
    </lineage>
</organism>
<reference evidence="2 3" key="1">
    <citation type="journal article" date="2021" name="Elife">
        <title>Chloroplast acquisition without the gene transfer in kleptoplastic sea slugs, Plakobranchus ocellatus.</title>
        <authorList>
            <person name="Maeda T."/>
            <person name="Takahashi S."/>
            <person name="Yoshida T."/>
            <person name="Shimamura S."/>
            <person name="Takaki Y."/>
            <person name="Nagai Y."/>
            <person name="Toyoda A."/>
            <person name="Suzuki Y."/>
            <person name="Arimoto A."/>
            <person name="Ishii H."/>
            <person name="Satoh N."/>
            <person name="Nishiyama T."/>
            <person name="Hasebe M."/>
            <person name="Maruyama T."/>
            <person name="Minagawa J."/>
            <person name="Obokata J."/>
            <person name="Shigenobu S."/>
        </authorList>
    </citation>
    <scope>NUCLEOTIDE SEQUENCE [LARGE SCALE GENOMIC DNA]</scope>
</reference>
<dbReference type="EMBL" id="BLXT01007780">
    <property type="protein sequence ID" value="GFO42320.1"/>
    <property type="molecule type" value="Genomic_DNA"/>
</dbReference>
<sequence>MLIKRPSSARGQRRQQPTCDNGTLRLLLDGPSGLAIHRTPFTALHFKLLNHFPTNPDYLNSNRLVNIAQSHDSGQGRHYSRQEAAPSLRNLKPFVTESQLGLHLRQKYFYTEERNRSIEHARKGKTISLPRPNASWHLQRLKTLHKEVGGLEYEVVVNMHVLLFGEGKRPIIVHISTQRNIDENRNQIENER</sequence>
<feature type="region of interest" description="Disordered" evidence="1">
    <location>
        <begin position="1"/>
        <end position="24"/>
    </location>
</feature>
<comment type="caution">
    <text evidence="2">The sequence shown here is derived from an EMBL/GenBank/DDBJ whole genome shotgun (WGS) entry which is preliminary data.</text>
</comment>